<dbReference type="InterPro" id="IPR008937">
    <property type="entry name" value="Ras-like_GEF"/>
</dbReference>
<feature type="region of interest" description="Disordered" evidence="3">
    <location>
        <begin position="128"/>
        <end position="203"/>
    </location>
</feature>
<comment type="caution">
    <text evidence="6">The sequence shown here is derived from an EMBL/GenBank/DDBJ whole genome shotgun (WGS) entry which is preliminary data.</text>
</comment>
<evidence type="ECO:0000313" key="6">
    <source>
        <dbReference type="EMBL" id="CAF9905054.1"/>
    </source>
</evidence>
<dbReference type="Gene3D" id="1.10.840.10">
    <property type="entry name" value="Ras guanine-nucleotide exchange factors catalytic domain"/>
    <property type="match status" value="1"/>
</dbReference>
<keyword evidence="1 2" id="KW-0344">Guanine-nucleotide releasing factor</keyword>
<dbReference type="GO" id="GO:0007265">
    <property type="term" value="P:Ras protein signal transduction"/>
    <property type="evidence" value="ECO:0007669"/>
    <property type="project" value="TreeGrafter"/>
</dbReference>
<reference evidence="6" key="1">
    <citation type="submission" date="2021-03" db="EMBL/GenBank/DDBJ databases">
        <authorList>
            <person name="Tagirdzhanova G."/>
        </authorList>
    </citation>
    <scope>NUCLEOTIDE SEQUENCE</scope>
</reference>
<dbReference type="PANTHER" id="PTHR23113:SF363">
    <property type="entry name" value="PROTEIN SON OF SEVENLESS"/>
    <property type="match status" value="1"/>
</dbReference>
<feature type="region of interest" description="Disordered" evidence="3">
    <location>
        <begin position="513"/>
        <end position="548"/>
    </location>
</feature>
<dbReference type="SMART" id="SM00147">
    <property type="entry name" value="RasGEF"/>
    <property type="match status" value="1"/>
</dbReference>
<feature type="compositionally biased region" description="Polar residues" evidence="3">
    <location>
        <begin position="975"/>
        <end position="1000"/>
    </location>
</feature>
<proteinExistence type="predicted"/>
<dbReference type="PROSITE" id="PS50212">
    <property type="entry name" value="RASGEF_NTER"/>
    <property type="match status" value="1"/>
</dbReference>
<evidence type="ECO:0000256" key="2">
    <source>
        <dbReference type="PROSITE-ProRule" id="PRU00168"/>
    </source>
</evidence>
<protein>
    <submittedName>
        <fullName evidence="6">Guanine nucleotide exchange factor lte1</fullName>
    </submittedName>
</protein>
<dbReference type="OrthoDB" id="10254377at2759"/>
<dbReference type="InterPro" id="IPR001895">
    <property type="entry name" value="RASGEF_cat_dom"/>
</dbReference>
<dbReference type="Pfam" id="PF00618">
    <property type="entry name" value="RasGEF_N"/>
    <property type="match status" value="1"/>
</dbReference>
<feature type="compositionally biased region" description="Low complexity" evidence="3">
    <location>
        <begin position="1421"/>
        <end position="1435"/>
    </location>
</feature>
<dbReference type="PROSITE" id="PS50009">
    <property type="entry name" value="RASGEF_CAT"/>
    <property type="match status" value="1"/>
</dbReference>
<feature type="compositionally biased region" description="Low complexity" evidence="3">
    <location>
        <begin position="323"/>
        <end position="338"/>
    </location>
</feature>
<dbReference type="PANTHER" id="PTHR23113">
    <property type="entry name" value="GUANINE NUCLEOTIDE EXCHANGE FACTOR"/>
    <property type="match status" value="1"/>
</dbReference>
<dbReference type="GO" id="GO:0005886">
    <property type="term" value="C:plasma membrane"/>
    <property type="evidence" value="ECO:0007669"/>
    <property type="project" value="TreeGrafter"/>
</dbReference>
<feature type="compositionally biased region" description="Basic and acidic residues" evidence="3">
    <location>
        <begin position="1225"/>
        <end position="1234"/>
    </location>
</feature>
<accession>A0A8H3EGY3</accession>
<evidence type="ECO:0000256" key="1">
    <source>
        <dbReference type="ARBA" id="ARBA00022658"/>
    </source>
</evidence>
<organism evidence="6 7">
    <name type="scientific">Heterodermia speciosa</name>
    <dbReference type="NCBI Taxonomy" id="116794"/>
    <lineage>
        <taxon>Eukaryota</taxon>
        <taxon>Fungi</taxon>
        <taxon>Dikarya</taxon>
        <taxon>Ascomycota</taxon>
        <taxon>Pezizomycotina</taxon>
        <taxon>Lecanoromycetes</taxon>
        <taxon>OSLEUM clade</taxon>
        <taxon>Lecanoromycetidae</taxon>
        <taxon>Caliciales</taxon>
        <taxon>Physciaceae</taxon>
        <taxon>Heterodermia</taxon>
    </lineage>
</organism>
<feature type="region of interest" description="Disordered" evidence="3">
    <location>
        <begin position="643"/>
        <end position="670"/>
    </location>
</feature>
<feature type="compositionally biased region" description="Polar residues" evidence="3">
    <location>
        <begin position="855"/>
        <end position="864"/>
    </location>
</feature>
<feature type="region of interest" description="Disordered" evidence="3">
    <location>
        <begin position="1354"/>
        <end position="1438"/>
    </location>
</feature>
<feature type="compositionally biased region" description="Polar residues" evidence="3">
    <location>
        <begin position="1183"/>
        <end position="1207"/>
    </location>
</feature>
<feature type="region of interest" description="Disordered" evidence="3">
    <location>
        <begin position="846"/>
        <end position="876"/>
    </location>
</feature>
<feature type="compositionally biased region" description="Basic and acidic residues" evidence="3">
    <location>
        <begin position="48"/>
        <end position="67"/>
    </location>
</feature>
<feature type="domain" description="Ras-GEF" evidence="4">
    <location>
        <begin position="1456"/>
        <end position="1701"/>
    </location>
</feature>
<feature type="region of interest" description="Disordered" evidence="3">
    <location>
        <begin position="312"/>
        <end position="341"/>
    </location>
</feature>
<keyword evidence="7" id="KW-1185">Reference proteome</keyword>
<feature type="compositionally biased region" description="Polar residues" evidence="3">
    <location>
        <begin position="529"/>
        <end position="548"/>
    </location>
</feature>
<feature type="region of interest" description="Disordered" evidence="3">
    <location>
        <begin position="1169"/>
        <end position="1327"/>
    </location>
</feature>
<feature type="region of interest" description="Disordered" evidence="3">
    <location>
        <begin position="578"/>
        <end position="608"/>
    </location>
</feature>
<name>A0A8H3EGY3_9LECA</name>
<dbReference type="SUPFAM" id="SSF48366">
    <property type="entry name" value="Ras GEF"/>
    <property type="match status" value="1"/>
</dbReference>
<dbReference type="InterPro" id="IPR023578">
    <property type="entry name" value="Ras_GEF_dom_sf"/>
</dbReference>
<gene>
    <name evidence="6" type="primary">LTE1</name>
    <name evidence="6" type="ORF">HETSPECPRED_004858</name>
</gene>
<dbReference type="SMART" id="SM00229">
    <property type="entry name" value="RasGEFN"/>
    <property type="match status" value="1"/>
</dbReference>
<evidence type="ECO:0000256" key="3">
    <source>
        <dbReference type="SAM" id="MobiDB-lite"/>
    </source>
</evidence>
<dbReference type="EMBL" id="CAJPDS010000003">
    <property type="protein sequence ID" value="CAF9905054.1"/>
    <property type="molecule type" value="Genomic_DNA"/>
</dbReference>
<dbReference type="InterPro" id="IPR036964">
    <property type="entry name" value="RASGEF_cat_dom_sf"/>
</dbReference>
<sequence>MPALPSTVSVHPENFNESPASIAHQWTEPVLGKSIDTLAYGNGSTKKPRQDHQSGSNLDRKPSEKATARGRPTSLRHAKNSKEVLRQRSANRGIKDAAPDGTSGGREGRQFTVANVGNNGRIYLRPLAPGAQQQPPMPPFVLPLATPPNSAGLDPNGERMSAEQARASVWSDTPTSKTPTRPKRAKSTGRGTQSSEPTSRPLTQSFSAVDGAFVNDNQGPGAFRVVIDRAEPNIKQSQNSLMPTLDVSIPHYRLGDPRFSARGTAFLHSSVYTGTSTNEEIRLSAFSGPEYERLFPMPPGAESQSILSRRHSHTSPQQFSIRTTTASKTDSTAAVTSTPTFHRPREPITASIYDTIAANPDDPATVRYAPATGEIVAASPARIITQITSKNFLDYELLSDFFLTVRAYLSTHDLEAYLLARFEWAINRFDDDGRVIRVRAFAALRHWILNYFPYDFVADRDLRVKFCHHLNILSKLVRGRSNGSSDMKLILDLKKCWNGRCAIYWDNAESEDSSRRDLDINPGGIVGSRDSSLTHPSQLRNTHASSTPLGLEASVDAERSDSALNNWFDAVLEAGNTSSKGHERQISVATSRSLPTSPTSEQSIPATSCTIPGKGLKRLVAQPGQGAGVHPVPIPTTVKRVCPAAPSATSNDPAPQTKHAHKRSGSFSDAFRDKRASLPSMHERFEDSPVMTFPFTGSLIRGSVLPPGSAYIDTFAPPSPTRELRGFMLSGTEDEDINDPRNPSPVTPGMKKIFGSIRRALSSKQIPVHQPSNIVATSASTPSIPGMKHPKNAGALGESNVQQLEASKKHTRVDLLCADVTEMFQRALQEMARQEVQPLNSIGVAFGNEREQPSPDKSQLSGTPQHDGLQRGYSETTYGSRSIVIVDDTGLEPPLPSMPARFNQAEHSAVVPPTSPPEDQKSHSSKVPITSSPAAVQSDATLGDILDTLPPVVKSSKSKPVENVSSVVGAVGDQSAMSSSRRPGFSRVSNGRSYMSTHSGSRSLRKYASFQSGITRNDIETTMTSGFVSGLTDSVSDMPQRRMLRRRPGGDLRANENVHDLEPITRSRSTGSITTYTDSFHGSELRMTKNRRGTMERESRNVPHSVQSDAAVSAAEKQLSLVRTHSSQPALRPSFEAAVAEFAQIPDDEGGDIEATLLKLEGKYRKSPVDAALGPPTQADEATMSSAQSLPIQASPGKTDQQSNPLKDTNGEPPPPKPAQLEAPNAKKEDDRSQRHNMTTSLYAESEESYDSTPLLERGSSTKSQDKDRANPVPSADVPRPLFSPTLNGSTHRSSPSSLSAGYGRDRGSTRRTRYISSIPTTTDSFLLDEDEFLSDLSSEISLDDDDRNAIQEEEYGSSQQLVQEGAGTPRPGYSSRELPSPPMTSGNAHNEMPQANLFNRQHKPPTPEPSPVSRNDDPSKSSTPASSKTPAADPLPTLKHNFLTRRHIPFIMSFDSGVLAQQFTIIERDALNEINWLDLINMRWHHKSPSTQNWVEFLRTQEPTGIELVTARFNVIVKWALSEIVLTQSLEERALCIMKLIHIAQYCRKIHNYATLLQITIALTSVDCSRLTKTWELVPPAERKAVRDLETLITPIKNFHNLRQEMETANSEDGCIPVVAMYIHDLTYNSQKPSQIASSREGEPPLINFERYRTTATIVKSLLRLIDASAKYSFQPVAGALDRCLWMASLSDEMIRIKSKELQ</sequence>
<dbReference type="Pfam" id="PF00617">
    <property type="entry name" value="RasGEF"/>
    <property type="match status" value="1"/>
</dbReference>
<dbReference type="InterPro" id="IPR000651">
    <property type="entry name" value="Ras-like_Gua-exchang_fac_N"/>
</dbReference>
<dbReference type="GO" id="GO:0005085">
    <property type="term" value="F:guanyl-nucleotide exchange factor activity"/>
    <property type="evidence" value="ECO:0007669"/>
    <property type="project" value="UniProtKB-KW"/>
</dbReference>
<feature type="region of interest" description="Disordered" evidence="3">
    <location>
        <begin position="906"/>
        <end position="933"/>
    </location>
</feature>
<feature type="region of interest" description="Disordered" evidence="3">
    <location>
        <begin position="973"/>
        <end position="1000"/>
    </location>
</feature>
<dbReference type="Gene3D" id="1.20.870.10">
    <property type="entry name" value="Son of sevenless (SoS) protein Chain: S domain 1"/>
    <property type="match status" value="1"/>
</dbReference>
<feature type="region of interest" description="Disordered" evidence="3">
    <location>
        <begin position="1089"/>
        <end position="1111"/>
    </location>
</feature>
<dbReference type="Proteomes" id="UP000664521">
    <property type="component" value="Unassembled WGS sequence"/>
</dbReference>
<feature type="compositionally biased region" description="Basic and acidic residues" evidence="3">
    <location>
        <begin position="1089"/>
        <end position="1101"/>
    </location>
</feature>
<feature type="compositionally biased region" description="Polar residues" evidence="3">
    <location>
        <begin position="1285"/>
        <end position="1300"/>
    </location>
</feature>
<feature type="domain" description="N-terminal Ras-GEF" evidence="5">
    <location>
        <begin position="371"/>
        <end position="494"/>
    </location>
</feature>
<feature type="compositionally biased region" description="Polar residues" evidence="3">
    <location>
        <begin position="587"/>
        <end position="608"/>
    </location>
</feature>
<evidence type="ECO:0000313" key="7">
    <source>
        <dbReference type="Proteomes" id="UP000664521"/>
    </source>
</evidence>
<feature type="region of interest" description="Disordered" evidence="3">
    <location>
        <begin position="37"/>
        <end position="111"/>
    </location>
</feature>
<dbReference type="CDD" id="cd06224">
    <property type="entry name" value="REM"/>
    <property type="match status" value="1"/>
</dbReference>
<evidence type="ECO:0000259" key="5">
    <source>
        <dbReference type="PROSITE" id="PS50212"/>
    </source>
</evidence>
<evidence type="ECO:0000259" key="4">
    <source>
        <dbReference type="PROSITE" id="PS50009"/>
    </source>
</evidence>
<feature type="compositionally biased region" description="Polar residues" evidence="3">
    <location>
        <begin position="189"/>
        <end position="203"/>
    </location>
</feature>